<dbReference type="GeneID" id="68118644"/>
<feature type="compositionally biased region" description="Low complexity" evidence="1">
    <location>
        <begin position="637"/>
        <end position="648"/>
    </location>
</feature>
<feature type="region of interest" description="Disordered" evidence="1">
    <location>
        <begin position="704"/>
        <end position="739"/>
    </location>
</feature>
<evidence type="ECO:0000259" key="2">
    <source>
        <dbReference type="Pfam" id="PF25313"/>
    </source>
</evidence>
<feature type="compositionally biased region" description="Basic and acidic residues" evidence="1">
    <location>
        <begin position="776"/>
        <end position="788"/>
    </location>
</feature>
<accession>A0A6A5CB61</accession>
<dbReference type="RefSeq" id="XP_044567212.1">
    <property type="nucleotide sequence ID" value="XM_044701836.1"/>
</dbReference>
<feature type="compositionally biased region" description="Low complexity" evidence="1">
    <location>
        <begin position="44"/>
        <end position="54"/>
    </location>
</feature>
<name>A0A6A5CB61_NAEFO</name>
<dbReference type="Proteomes" id="UP000444721">
    <property type="component" value="Unassembled WGS sequence"/>
</dbReference>
<dbReference type="InterPro" id="IPR057451">
    <property type="entry name" value="BRWD/PHIP_AD"/>
</dbReference>
<feature type="compositionally biased region" description="Polar residues" evidence="1">
    <location>
        <begin position="620"/>
        <end position="636"/>
    </location>
</feature>
<sequence length="1218" mass="136686">MKRKQNPVVVDHHEDSDSATDESDDDDFIMGHHHDNLNTMRVMQKQQKSSSQTTNKKKKTTRSSSSSSSIGEIKNGNTIVRKVNLDAESEHSLLLYAQSQLLHTETTYRPVLFYAPQLGDDIVFIREGYKAYMEQIKEDISTLTYVLPVFENVPNVEQFPPSINCTVSQIEYKSIVLKENIRITLFTLTLTKKAIMNDEVMEGSNYSPFQTGDTFKIDLIESSFCKPFIITLQHYQCAAHYFKTLKIGDVVKLDFFENSEFVAYDGTIASIEPISSKEPKCMYEVIKVKWPEESELDKISVWELKDIEDKTPFMKSLPHIPTLVNKKLIHTLTEFTKSPSHSSLPYLVKSPYPMLFTTLLERLVKNFYRNANAFLFDFKHVVECVRREIPSKNSNAVKQMMKTALAIEEIVQQQQQQHGGDEMSMKSSSIPPQPSSSSSVIIPSVGGGSSSTSATMSMTAKTTTSSTITPPPIPQQLSQKDDSTKKKSKATTTTTVSSSTAISSSSTSKGMMKTAEQTMITLPSSSSSHHTELVTNTAAATKRQHKMAEKSPKKKANTTTTTTTTITTAGTTTTPSMMTPTSSQDLKETSIPTKPITKPITTLVTKKDDEETDSSDEEQNTTNKYSSSSSLGNLNATHPPSTPSDTTTLTKTIHDHIQSYLGTTTTPHYLPDIPKIASKKQETTRVSSTQPSMVVSNVIQNNLNHTTTTPTTTFMGSSSSHTTTTTAIPSGGSSDTKTLTSGVSTIATTNSSAGRTFQTELLPSLPNIQKKKKNKSSTEESKSSEEKKEKKKKKPHDEEKKKKKKSEEESTPMFKIKIKLDNESSGISPIQESTIATTSSLTTQPLSTTLSDDTATPLAPSLLSQPSQADSMTTTSMTTLMPLPDHTLNKMDIGHGCEDGFTSSQTITTATPTHINQRITIPPIRLLKNVKQHQLLLQENIMKDDEEDVINYHEIFVKLITIENDSKIKVQLESNPNFDQNQAEKRREWCKLLENNFKNIGTTTSQHIISQIYGNNSKRMNKTSTGYSSFMDLSLPVFTTHKELIIYRDEIPEIDFIPKSLFELKFKDIYLYEQRHSLRIENIKTPITHLQIHMVREESQFMDEDIDGFCNTIRINIKCSMTEPERVQFYSLFDKVSEARSICKNSKLLFAHPQPHTLFELCEKFGFIVDDVFDWFVEGFYFKRRIGRNPNLVSSNAKYLILDLVYLHDCTELEINSQ</sequence>
<dbReference type="VEuPathDB" id="AmoebaDB:NfTy_019100"/>
<dbReference type="OrthoDB" id="538223at2759"/>
<dbReference type="GO" id="GO:0008360">
    <property type="term" value="P:regulation of cell shape"/>
    <property type="evidence" value="ECO:0007669"/>
    <property type="project" value="TreeGrafter"/>
</dbReference>
<feature type="domain" description="BRWD/PHIP ancillary-like" evidence="2">
    <location>
        <begin position="114"/>
        <end position="310"/>
    </location>
</feature>
<organism evidence="3 4">
    <name type="scientific">Naegleria fowleri</name>
    <name type="common">Brain eating amoeba</name>
    <dbReference type="NCBI Taxonomy" id="5763"/>
    <lineage>
        <taxon>Eukaryota</taxon>
        <taxon>Discoba</taxon>
        <taxon>Heterolobosea</taxon>
        <taxon>Tetramitia</taxon>
        <taxon>Eutetramitia</taxon>
        <taxon>Vahlkampfiidae</taxon>
        <taxon>Naegleria</taxon>
    </lineage>
</organism>
<feature type="region of interest" description="Disordered" evidence="1">
    <location>
        <begin position="538"/>
        <end position="648"/>
    </location>
</feature>
<proteinExistence type="predicted"/>
<keyword evidence="4" id="KW-1185">Reference proteome</keyword>
<feature type="compositionally biased region" description="Low complexity" evidence="1">
    <location>
        <begin position="558"/>
        <end position="582"/>
    </location>
</feature>
<feature type="compositionally biased region" description="Low complexity" evidence="1">
    <location>
        <begin position="425"/>
        <end position="468"/>
    </location>
</feature>
<dbReference type="PANTHER" id="PTHR16266:SF17">
    <property type="entry name" value="BRWD3"/>
    <property type="match status" value="1"/>
</dbReference>
<feature type="region of interest" description="Disordered" evidence="1">
    <location>
        <begin position="411"/>
        <end position="511"/>
    </location>
</feature>
<feature type="compositionally biased region" description="Low complexity" evidence="1">
    <location>
        <begin position="589"/>
        <end position="604"/>
    </location>
</feature>
<dbReference type="VEuPathDB" id="AmoebaDB:FDP41_011429"/>
<feature type="region of interest" description="Disordered" evidence="1">
    <location>
        <begin position="1"/>
        <end position="72"/>
    </location>
</feature>
<feature type="compositionally biased region" description="Acidic residues" evidence="1">
    <location>
        <begin position="17"/>
        <end position="28"/>
    </location>
</feature>
<evidence type="ECO:0000256" key="1">
    <source>
        <dbReference type="SAM" id="MobiDB-lite"/>
    </source>
</evidence>
<evidence type="ECO:0000313" key="4">
    <source>
        <dbReference type="Proteomes" id="UP000444721"/>
    </source>
</evidence>
<evidence type="ECO:0000313" key="3">
    <source>
        <dbReference type="EMBL" id="KAF0982499.1"/>
    </source>
</evidence>
<feature type="compositionally biased region" description="Low complexity" evidence="1">
    <location>
        <begin position="706"/>
        <end position="734"/>
    </location>
</feature>
<dbReference type="GO" id="GO:0007010">
    <property type="term" value="P:cytoskeleton organization"/>
    <property type="evidence" value="ECO:0007669"/>
    <property type="project" value="TreeGrafter"/>
</dbReference>
<comment type="caution">
    <text evidence="3">The sequence shown here is derived from an EMBL/GenBank/DDBJ whole genome shotgun (WGS) entry which is preliminary data.</text>
</comment>
<gene>
    <name evidence="3" type="ORF">FDP41_011429</name>
</gene>
<dbReference type="VEuPathDB" id="AmoebaDB:NF0029810"/>
<feature type="compositionally biased region" description="Polar residues" evidence="1">
    <location>
        <begin position="823"/>
        <end position="836"/>
    </location>
</feature>
<dbReference type="PANTHER" id="PTHR16266">
    <property type="entry name" value="WD REPEAT DOMAIN 9"/>
    <property type="match status" value="1"/>
</dbReference>
<feature type="compositionally biased region" description="Acidic residues" evidence="1">
    <location>
        <begin position="610"/>
        <end position="619"/>
    </location>
</feature>
<dbReference type="GO" id="GO:0005634">
    <property type="term" value="C:nucleus"/>
    <property type="evidence" value="ECO:0007669"/>
    <property type="project" value="TreeGrafter"/>
</dbReference>
<feature type="region of interest" description="Disordered" evidence="1">
    <location>
        <begin position="754"/>
        <end position="870"/>
    </location>
</feature>
<feature type="compositionally biased region" description="Low complexity" evidence="1">
    <location>
        <begin position="837"/>
        <end position="854"/>
    </location>
</feature>
<dbReference type="InterPro" id="IPR052060">
    <property type="entry name" value="Bromo_WD_repeat"/>
</dbReference>
<reference evidence="3 4" key="1">
    <citation type="journal article" date="2019" name="Sci. Rep.">
        <title>Nanopore sequencing improves the draft genome of the human pathogenic amoeba Naegleria fowleri.</title>
        <authorList>
            <person name="Liechti N."/>
            <person name="Schurch N."/>
            <person name="Bruggmann R."/>
            <person name="Wittwer M."/>
        </authorList>
    </citation>
    <scope>NUCLEOTIDE SEQUENCE [LARGE SCALE GENOMIC DNA]</scope>
    <source>
        <strain evidence="3 4">ATCC 30894</strain>
    </source>
</reference>
<protein>
    <recommendedName>
        <fullName evidence="2">BRWD/PHIP ancillary-like domain-containing protein</fullName>
    </recommendedName>
</protein>
<feature type="compositionally biased region" description="Low complexity" evidence="1">
    <location>
        <begin position="490"/>
        <end position="509"/>
    </location>
</feature>
<dbReference type="EMBL" id="VFQX01000009">
    <property type="protein sequence ID" value="KAF0982499.1"/>
    <property type="molecule type" value="Genomic_DNA"/>
</dbReference>
<dbReference type="OMA" id="THINQRI"/>
<dbReference type="AlphaFoldDB" id="A0A6A5CB61"/>
<dbReference type="Pfam" id="PF25313">
    <property type="entry name" value="BRWD_AD"/>
    <property type="match status" value="1"/>
</dbReference>
<dbReference type="GO" id="GO:0006357">
    <property type="term" value="P:regulation of transcription by RNA polymerase II"/>
    <property type="evidence" value="ECO:0007669"/>
    <property type="project" value="TreeGrafter"/>
</dbReference>
<feature type="compositionally biased region" description="Basic and acidic residues" evidence="1">
    <location>
        <begin position="795"/>
        <end position="808"/>
    </location>
</feature>